<feature type="transmembrane region" description="Helical" evidence="5">
    <location>
        <begin position="9"/>
        <end position="30"/>
    </location>
</feature>
<proteinExistence type="predicted"/>
<evidence type="ECO:0000256" key="2">
    <source>
        <dbReference type="ARBA" id="ARBA00022692"/>
    </source>
</evidence>
<accession>A0A6A6VRI9</accession>
<comment type="subcellular location">
    <subcellularLocation>
        <location evidence="1">Membrane</location>
        <topology evidence="1">Multi-pass membrane protein</topology>
    </subcellularLocation>
</comment>
<gene>
    <name evidence="7" type="ORF">M011DRAFT_463653</name>
</gene>
<feature type="transmembrane region" description="Helical" evidence="5">
    <location>
        <begin position="122"/>
        <end position="142"/>
    </location>
</feature>
<dbReference type="EMBL" id="MU006561">
    <property type="protein sequence ID" value="KAF2752190.1"/>
    <property type="molecule type" value="Genomic_DNA"/>
</dbReference>
<dbReference type="AlphaFoldDB" id="A0A6A6VRI9"/>
<protein>
    <submittedName>
        <fullName evidence="7">Integral membrane protein</fullName>
    </submittedName>
</protein>
<dbReference type="PANTHER" id="PTHR39608">
    <property type="entry name" value="INTEGRAL MEMBRANE PROTEIN (AFU_ORTHOLOGUE AFUA_5G08640)"/>
    <property type="match status" value="1"/>
</dbReference>
<dbReference type="InterPro" id="IPR008253">
    <property type="entry name" value="Marvel"/>
</dbReference>
<organism evidence="7 8">
    <name type="scientific">Sporormia fimetaria CBS 119925</name>
    <dbReference type="NCBI Taxonomy" id="1340428"/>
    <lineage>
        <taxon>Eukaryota</taxon>
        <taxon>Fungi</taxon>
        <taxon>Dikarya</taxon>
        <taxon>Ascomycota</taxon>
        <taxon>Pezizomycotina</taxon>
        <taxon>Dothideomycetes</taxon>
        <taxon>Pleosporomycetidae</taxon>
        <taxon>Pleosporales</taxon>
        <taxon>Sporormiaceae</taxon>
        <taxon>Sporormia</taxon>
    </lineage>
</organism>
<evidence type="ECO:0000256" key="3">
    <source>
        <dbReference type="ARBA" id="ARBA00022989"/>
    </source>
</evidence>
<dbReference type="GO" id="GO:0016020">
    <property type="term" value="C:membrane"/>
    <property type="evidence" value="ECO:0007669"/>
    <property type="project" value="UniProtKB-SubCell"/>
</dbReference>
<dbReference type="PANTHER" id="PTHR39608:SF1">
    <property type="entry name" value="INTEGRAL MEMBRANE PROTEIN (AFU_ORTHOLOGUE AFUA_5G08640)"/>
    <property type="match status" value="1"/>
</dbReference>
<evidence type="ECO:0000256" key="1">
    <source>
        <dbReference type="ARBA" id="ARBA00004141"/>
    </source>
</evidence>
<evidence type="ECO:0000256" key="4">
    <source>
        <dbReference type="ARBA" id="ARBA00023136"/>
    </source>
</evidence>
<dbReference type="Pfam" id="PF01284">
    <property type="entry name" value="MARVEL"/>
    <property type="match status" value="1"/>
</dbReference>
<dbReference type="OrthoDB" id="4074965at2759"/>
<reference evidence="7" key="1">
    <citation type="journal article" date="2020" name="Stud. Mycol.">
        <title>101 Dothideomycetes genomes: a test case for predicting lifestyles and emergence of pathogens.</title>
        <authorList>
            <person name="Haridas S."/>
            <person name="Albert R."/>
            <person name="Binder M."/>
            <person name="Bloem J."/>
            <person name="Labutti K."/>
            <person name="Salamov A."/>
            <person name="Andreopoulos B."/>
            <person name="Baker S."/>
            <person name="Barry K."/>
            <person name="Bills G."/>
            <person name="Bluhm B."/>
            <person name="Cannon C."/>
            <person name="Castanera R."/>
            <person name="Culley D."/>
            <person name="Daum C."/>
            <person name="Ezra D."/>
            <person name="Gonzalez J."/>
            <person name="Henrissat B."/>
            <person name="Kuo A."/>
            <person name="Liang C."/>
            <person name="Lipzen A."/>
            <person name="Lutzoni F."/>
            <person name="Magnuson J."/>
            <person name="Mondo S."/>
            <person name="Nolan M."/>
            <person name="Ohm R."/>
            <person name="Pangilinan J."/>
            <person name="Park H.-J."/>
            <person name="Ramirez L."/>
            <person name="Alfaro M."/>
            <person name="Sun H."/>
            <person name="Tritt A."/>
            <person name="Yoshinaga Y."/>
            <person name="Zwiers L.-H."/>
            <person name="Turgeon B."/>
            <person name="Goodwin S."/>
            <person name="Spatafora J."/>
            <person name="Crous P."/>
            <person name="Grigoriev I."/>
        </authorList>
    </citation>
    <scope>NUCLEOTIDE SEQUENCE</scope>
    <source>
        <strain evidence="7">CBS 119925</strain>
    </source>
</reference>
<evidence type="ECO:0000259" key="6">
    <source>
        <dbReference type="Pfam" id="PF01284"/>
    </source>
</evidence>
<keyword evidence="4 5" id="KW-0472">Membrane</keyword>
<feature type="domain" description="MARVEL" evidence="6">
    <location>
        <begin position="7"/>
        <end position="137"/>
    </location>
</feature>
<dbReference type="Proteomes" id="UP000799440">
    <property type="component" value="Unassembled WGS sequence"/>
</dbReference>
<keyword evidence="2 5" id="KW-0812">Transmembrane</keyword>
<evidence type="ECO:0000256" key="5">
    <source>
        <dbReference type="SAM" id="Phobius"/>
    </source>
</evidence>
<feature type="transmembrane region" description="Helical" evidence="5">
    <location>
        <begin position="76"/>
        <end position="93"/>
    </location>
</feature>
<keyword evidence="3 5" id="KW-1133">Transmembrane helix</keyword>
<evidence type="ECO:0000313" key="7">
    <source>
        <dbReference type="EMBL" id="KAF2752190.1"/>
    </source>
</evidence>
<feature type="transmembrane region" description="Helical" evidence="5">
    <location>
        <begin position="45"/>
        <end position="64"/>
    </location>
</feature>
<evidence type="ECO:0000313" key="8">
    <source>
        <dbReference type="Proteomes" id="UP000799440"/>
    </source>
</evidence>
<keyword evidence="8" id="KW-1185">Reference proteome</keyword>
<name>A0A6A6VRI9_9PLEO</name>
<sequence>MVLPRIASLLLRFLQFASAAIVLGLMAWFLDRHHHYGIGPKGREVYTIVIAAISIVGSLIWLIPTLANMLHYPFDLLMAAAWFAAFGILVDYVDDHGCGAWWSWKTRSFHDPWCSKWKAAESFAFISAISWFLSFVIGVYVFHRILDPVARRSHV</sequence>